<dbReference type="Proteomes" id="UP000324194">
    <property type="component" value="Chromosome 1"/>
</dbReference>
<dbReference type="SUPFAM" id="SSF54637">
    <property type="entry name" value="Thioesterase/thiol ester dehydrase-isomerase"/>
    <property type="match status" value="1"/>
</dbReference>
<dbReference type="InterPro" id="IPR050563">
    <property type="entry name" value="4-hydroxybenzoyl-CoA_TE"/>
</dbReference>
<dbReference type="AlphaFoldDB" id="A0A5E4PG25"/>
<dbReference type="PROSITE" id="PS01328">
    <property type="entry name" value="4HBCOA_THIOESTERASE"/>
    <property type="match status" value="1"/>
</dbReference>
<protein>
    <submittedName>
        <fullName evidence="3">Acyl-CoA thioester hydrolase YbgC</fullName>
    </submittedName>
</protein>
<dbReference type="InterPro" id="IPR029069">
    <property type="entry name" value="HotDog_dom_sf"/>
</dbReference>
<dbReference type="RefSeq" id="WP_197737278.1">
    <property type="nucleotide sequence ID" value="NZ_LR699119.1"/>
</dbReference>
<gene>
    <name evidence="3" type="primary">ybgC</name>
    <name evidence="3" type="ORF">AQUSIP_05840</name>
</gene>
<dbReference type="InterPro" id="IPR006684">
    <property type="entry name" value="YbgC/YbaW"/>
</dbReference>
<evidence type="ECO:0000256" key="2">
    <source>
        <dbReference type="ARBA" id="ARBA00022801"/>
    </source>
</evidence>
<dbReference type="NCBIfam" id="TIGR00051">
    <property type="entry name" value="YbgC/FadM family acyl-CoA thioesterase"/>
    <property type="match status" value="1"/>
</dbReference>
<dbReference type="Gene3D" id="3.10.129.10">
    <property type="entry name" value="Hotdog Thioesterase"/>
    <property type="match status" value="1"/>
</dbReference>
<keyword evidence="2 3" id="KW-0378">Hydrolase</keyword>
<comment type="similarity">
    <text evidence="1">Belongs to the 4-hydroxybenzoyl-CoA thioesterase family.</text>
</comment>
<evidence type="ECO:0000313" key="4">
    <source>
        <dbReference type="Proteomes" id="UP000324194"/>
    </source>
</evidence>
<dbReference type="FunFam" id="3.10.129.10:FF:000004">
    <property type="entry name" value="Tol-pal system-associated acyl-CoA thioesterase"/>
    <property type="match status" value="1"/>
</dbReference>
<keyword evidence="4" id="KW-1185">Reference proteome</keyword>
<dbReference type="GO" id="GO:0047617">
    <property type="term" value="F:fatty acyl-CoA hydrolase activity"/>
    <property type="evidence" value="ECO:0007669"/>
    <property type="project" value="TreeGrafter"/>
</dbReference>
<evidence type="ECO:0000313" key="3">
    <source>
        <dbReference type="EMBL" id="VVC75296.1"/>
    </source>
</evidence>
<dbReference type="InterPro" id="IPR008272">
    <property type="entry name" value="HB-CoA_thioesterase_AS"/>
</dbReference>
<dbReference type="PANTHER" id="PTHR31793:SF37">
    <property type="entry name" value="ACYL-COA THIOESTER HYDROLASE YBGC"/>
    <property type="match status" value="1"/>
</dbReference>
<organism evidence="3 4">
    <name type="scientific">Aquicella siphonis</name>
    <dbReference type="NCBI Taxonomy" id="254247"/>
    <lineage>
        <taxon>Bacteria</taxon>
        <taxon>Pseudomonadati</taxon>
        <taxon>Pseudomonadota</taxon>
        <taxon>Gammaproteobacteria</taxon>
        <taxon>Legionellales</taxon>
        <taxon>Coxiellaceae</taxon>
        <taxon>Aquicella</taxon>
    </lineage>
</organism>
<dbReference type="PANTHER" id="PTHR31793">
    <property type="entry name" value="4-HYDROXYBENZOYL-COA THIOESTERASE FAMILY MEMBER"/>
    <property type="match status" value="1"/>
</dbReference>
<dbReference type="CDD" id="cd00586">
    <property type="entry name" value="4HBT"/>
    <property type="match status" value="1"/>
</dbReference>
<dbReference type="KEGG" id="asip:AQUSIP_05840"/>
<reference evidence="3 4" key="1">
    <citation type="submission" date="2019-08" db="EMBL/GenBank/DDBJ databases">
        <authorList>
            <person name="Guy L."/>
        </authorList>
    </citation>
    <scope>NUCLEOTIDE SEQUENCE [LARGE SCALE GENOMIC DNA]</scope>
    <source>
        <strain evidence="3 4">SGT-108</strain>
    </source>
</reference>
<dbReference type="Pfam" id="PF13279">
    <property type="entry name" value="4HBT_2"/>
    <property type="match status" value="1"/>
</dbReference>
<proteinExistence type="inferred from homology"/>
<name>A0A5E4PG25_9COXI</name>
<sequence length="169" mass="19508">MKLSRNRADSWLLEAGWARAGQVAEQDNRVVMMNEHFYPLRVHFEDTDCTGVVYHANYLKFMERARSEWIDSLGIGADWRESAGVHFLVHSLRIQFMQPARLHDRIEVVSRILSVRAASIIFDQCLRLDSMPDKILCRAEIKIACVDKDMLPRAIPEAPILESIRRSLS</sequence>
<dbReference type="EMBL" id="LR699119">
    <property type="protein sequence ID" value="VVC75296.1"/>
    <property type="molecule type" value="Genomic_DNA"/>
</dbReference>
<accession>A0A5E4PG25</accession>
<evidence type="ECO:0000256" key="1">
    <source>
        <dbReference type="ARBA" id="ARBA00005953"/>
    </source>
</evidence>